<keyword evidence="1" id="KW-1133">Transmembrane helix</keyword>
<dbReference type="KEGG" id="dlu:A6035_02965"/>
<gene>
    <name evidence="2" type="ORF">A6035_02965</name>
</gene>
<dbReference type="AlphaFoldDB" id="A0A2S1R4T0"/>
<feature type="transmembrane region" description="Helical" evidence="1">
    <location>
        <begin position="63"/>
        <end position="80"/>
    </location>
</feature>
<reference evidence="2 3" key="1">
    <citation type="submission" date="2016-04" db="EMBL/GenBank/DDBJ databases">
        <title>Complete genome sequence of Dietzia lutea YIM 80766T, a strain isolated from desert soil in Egypt.</title>
        <authorList>
            <person name="Zhao J."/>
            <person name="Hu B."/>
            <person name="Geng S."/>
            <person name="Nie Y."/>
            <person name="Tang Y."/>
        </authorList>
    </citation>
    <scope>NUCLEOTIDE SEQUENCE [LARGE SCALE GENOMIC DNA]</scope>
    <source>
        <strain evidence="2 3">YIM 80766</strain>
    </source>
</reference>
<dbReference type="EMBL" id="CP015449">
    <property type="protein sequence ID" value="AWH91298.1"/>
    <property type="molecule type" value="Genomic_DNA"/>
</dbReference>
<organism evidence="2 3">
    <name type="scientific">Dietzia lutea</name>
    <dbReference type="NCBI Taxonomy" id="546160"/>
    <lineage>
        <taxon>Bacteria</taxon>
        <taxon>Bacillati</taxon>
        <taxon>Actinomycetota</taxon>
        <taxon>Actinomycetes</taxon>
        <taxon>Mycobacteriales</taxon>
        <taxon>Dietziaceae</taxon>
        <taxon>Dietzia</taxon>
    </lineage>
</organism>
<dbReference type="Proteomes" id="UP000244928">
    <property type="component" value="Chromosome"/>
</dbReference>
<keyword evidence="1" id="KW-0472">Membrane</keyword>
<evidence type="ECO:0000313" key="3">
    <source>
        <dbReference type="Proteomes" id="UP000244928"/>
    </source>
</evidence>
<evidence type="ECO:0000256" key="1">
    <source>
        <dbReference type="SAM" id="Phobius"/>
    </source>
</evidence>
<accession>A0A2S1R4T0</accession>
<proteinExistence type="predicted"/>
<keyword evidence="3" id="KW-1185">Reference proteome</keyword>
<name>A0A2S1R4T0_9ACTN</name>
<feature type="transmembrane region" description="Helical" evidence="1">
    <location>
        <begin position="35"/>
        <end position="57"/>
    </location>
</feature>
<feature type="transmembrane region" description="Helical" evidence="1">
    <location>
        <begin position="92"/>
        <end position="110"/>
    </location>
</feature>
<evidence type="ECO:0000313" key="2">
    <source>
        <dbReference type="EMBL" id="AWH91298.1"/>
    </source>
</evidence>
<protein>
    <submittedName>
        <fullName evidence="2">Uncharacterized protein</fullName>
    </submittedName>
</protein>
<sequence length="149" mass="15780">MNTENPTTDPVDRAEAARLLAEAEGRPPVSTAHDVRIFAGFAAAIAVLMGVGTIAIMFTNWALLPYVALLFVAIYWQRRAISASPRGSGRTYTWGMAGSGVMILVVVTALNVLRTTIGLTAWWYALGVVLVALPGLVAAAIIARRGAAR</sequence>
<dbReference type="OrthoDB" id="4775278at2"/>
<feature type="transmembrane region" description="Helical" evidence="1">
    <location>
        <begin position="122"/>
        <end position="143"/>
    </location>
</feature>
<dbReference type="RefSeq" id="WP_108846558.1">
    <property type="nucleotide sequence ID" value="NZ_CP015449.1"/>
</dbReference>
<keyword evidence="1" id="KW-0812">Transmembrane</keyword>